<evidence type="ECO:0000313" key="1">
    <source>
        <dbReference type="EMBL" id="KAJ9069332.1"/>
    </source>
</evidence>
<reference evidence="1" key="1">
    <citation type="submission" date="2022-04" db="EMBL/GenBank/DDBJ databases">
        <title>Genome of the entomopathogenic fungus Entomophthora muscae.</title>
        <authorList>
            <person name="Elya C."/>
            <person name="Lovett B.R."/>
            <person name="Lee E."/>
            <person name="Macias A.M."/>
            <person name="Hajek A.E."/>
            <person name="De Bivort B.L."/>
            <person name="Kasson M.T."/>
            <person name="De Fine Licht H.H."/>
            <person name="Stajich J.E."/>
        </authorList>
    </citation>
    <scope>NUCLEOTIDE SEQUENCE</scope>
    <source>
        <strain evidence="1">Berkeley</strain>
    </source>
</reference>
<dbReference type="Proteomes" id="UP001165960">
    <property type="component" value="Unassembled WGS sequence"/>
</dbReference>
<accession>A0ACC2T4T4</accession>
<organism evidence="1 2">
    <name type="scientific">Entomophthora muscae</name>
    <dbReference type="NCBI Taxonomy" id="34485"/>
    <lineage>
        <taxon>Eukaryota</taxon>
        <taxon>Fungi</taxon>
        <taxon>Fungi incertae sedis</taxon>
        <taxon>Zoopagomycota</taxon>
        <taxon>Entomophthoromycotina</taxon>
        <taxon>Entomophthoromycetes</taxon>
        <taxon>Entomophthorales</taxon>
        <taxon>Entomophthoraceae</taxon>
        <taxon>Entomophthora</taxon>
    </lineage>
</organism>
<protein>
    <submittedName>
        <fullName evidence="1">Trifunctional histidinol dehydrogenase</fullName>
    </submittedName>
</protein>
<sequence length="312" mass="34897">MIAPVINYKQFESFNETQISVERAIRVLPKIFVSLEEDWSLQSAQKALKNQYRPQQFCILIKPRDAVEAVSLLDLGVHKLILSCKTPDDVKDLLHCAPNFPVERLGSMFDISFVNESFMNHLPTILSLFSFIALSSSGSDEAHVKVLKLSQSQKTNYRGAWGFLQDYSSTDHLKEVSEEGILCMMPAFKLTLEESETDKIDLVNAIVACIKSDRGDGLIPTCVSNEIGASLGLAYSSTSSIRESLKTLQGVYLSRKHGIWHKGLTSGSTQDLKCISVDCDFDTLKFYVVQHGSGKHYTLMNVIIKCICLFRK</sequence>
<proteinExistence type="predicted"/>
<keyword evidence="2" id="KW-1185">Reference proteome</keyword>
<evidence type="ECO:0000313" key="2">
    <source>
        <dbReference type="Proteomes" id="UP001165960"/>
    </source>
</evidence>
<gene>
    <name evidence="1" type="primary">HIS4_3</name>
    <name evidence="1" type="ORF">DSO57_1019601</name>
</gene>
<comment type="caution">
    <text evidence="1">The sequence shown here is derived from an EMBL/GenBank/DDBJ whole genome shotgun (WGS) entry which is preliminary data.</text>
</comment>
<dbReference type="EMBL" id="QTSX02003639">
    <property type="protein sequence ID" value="KAJ9069332.1"/>
    <property type="molecule type" value="Genomic_DNA"/>
</dbReference>
<name>A0ACC2T4T4_9FUNG</name>